<dbReference type="InterPro" id="IPR027417">
    <property type="entry name" value="P-loop_NTPase"/>
</dbReference>
<reference evidence="3 4" key="1">
    <citation type="submission" date="2024-04" db="EMBL/GenBank/DDBJ databases">
        <title>Novel genus in family Flammeovirgaceae.</title>
        <authorList>
            <person name="Nguyen T.H."/>
            <person name="Vuong T.Q."/>
            <person name="Le H."/>
            <person name="Kim S.-G."/>
        </authorList>
    </citation>
    <scope>NUCLEOTIDE SEQUENCE [LARGE SCALE GENOMIC DNA]</scope>
    <source>
        <strain evidence="3 4">JCM 23209</strain>
    </source>
</reference>
<dbReference type="RefSeq" id="WP_346822082.1">
    <property type="nucleotide sequence ID" value="NZ_JBDKWZ010000008.1"/>
</dbReference>
<evidence type="ECO:0000313" key="3">
    <source>
        <dbReference type="EMBL" id="MEN7549306.1"/>
    </source>
</evidence>
<dbReference type="InterPro" id="IPR046461">
    <property type="entry name" value="TerL_ATPase"/>
</dbReference>
<proteinExistence type="predicted"/>
<dbReference type="EMBL" id="JBDKWZ010000008">
    <property type="protein sequence ID" value="MEN7549306.1"/>
    <property type="molecule type" value="Genomic_DNA"/>
</dbReference>
<evidence type="ECO:0000313" key="4">
    <source>
        <dbReference type="Proteomes" id="UP001403385"/>
    </source>
</evidence>
<dbReference type="Pfam" id="PF03354">
    <property type="entry name" value="TerL_ATPase"/>
    <property type="match status" value="1"/>
</dbReference>
<sequence>MYESPAHQYALDIQSGKTQANRYVKLAVERYLEDLEHAHERGIVFDEDAAWHAIDFFQFIRHWKGSFAGKPFELSPFQHFIIWNLFGWVYEDTDLRRFQTAYIEIPRKNGKTGLAAGIALYMLYADGEFGAEVYSAATKKDQAKLSFTDAKKYIQKSPALKSRANVLTNNISIPKLDSKFEPLGADSDTMDGLNVHCAIIDELHAHKDAGVVDIISTATGARDQPLIFEITTAGRDTNSICFHHRDYTIAVLERKEGFEDDSWFGMIFTLDHPDDWKDPEKWVMANPNLGISLKQSYMEKECKKALVMKSYENTFKRLHLGIWTSDGETWISDEKWKARRSQHDLLEYLKGRKCFGGLDLAKVQDINAYSLFFPNEDNKSGFLLMFFFVPEETVKQAIENKMTPYNRWVEQGYLIETPGNVRDDDFIIDFILDSTKAYDVQSIAYDPWEATNIVAKLQEEGVETSEFRQGFKTMSQPTKTFEKMIVGGMIEHCGNGVMRWMMGNVVIVSDPAENIKIDKKKSGKKVDGAVAAVMSLGEWMTFHPPLSNPYNDRGVVSV</sequence>
<feature type="domain" description="Terminase large subunit-like ATPase" evidence="1">
    <location>
        <begin position="76"/>
        <end position="247"/>
    </location>
</feature>
<gene>
    <name evidence="3" type="ORF">AAG747_15385</name>
</gene>
<evidence type="ECO:0000259" key="1">
    <source>
        <dbReference type="Pfam" id="PF03354"/>
    </source>
</evidence>
<dbReference type="Proteomes" id="UP001403385">
    <property type="component" value="Unassembled WGS sequence"/>
</dbReference>
<keyword evidence="4" id="KW-1185">Reference proteome</keyword>
<organism evidence="3 4">
    <name type="scientific">Rapidithrix thailandica</name>
    <dbReference type="NCBI Taxonomy" id="413964"/>
    <lineage>
        <taxon>Bacteria</taxon>
        <taxon>Pseudomonadati</taxon>
        <taxon>Bacteroidota</taxon>
        <taxon>Cytophagia</taxon>
        <taxon>Cytophagales</taxon>
        <taxon>Flammeovirgaceae</taxon>
        <taxon>Rapidithrix</taxon>
    </lineage>
</organism>
<dbReference type="Gene3D" id="3.40.50.300">
    <property type="entry name" value="P-loop containing nucleotide triphosphate hydrolases"/>
    <property type="match status" value="1"/>
</dbReference>
<dbReference type="InterPro" id="IPR046462">
    <property type="entry name" value="TerL_nuclease"/>
</dbReference>
<dbReference type="AlphaFoldDB" id="A0AAW9SF15"/>
<dbReference type="InterPro" id="IPR005021">
    <property type="entry name" value="Terminase_largesu-like"/>
</dbReference>
<keyword evidence="3" id="KW-0540">Nuclease</keyword>
<keyword evidence="3" id="KW-0378">Hydrolase</keyword>
<dbReference type="PANTHER" id="PTHR41287">
    <property type="match status" value="1"/>
</dbReference>
<evidence type="ECO:0000259" key="2">
    <source>
        <dbReference type="Pfam" id="PF20441"/>
    </source>
</evidence>
<dbReference type="PANTHER" id="PTHR41287:SF1">
    <property type="entry name" value="PROTEIN YMFN"/>
    <property type="match status" value="1"/>
</dbReference>
<dbReference type="GO" id="GO:0004519">
    <property type="term" value="F:endonuclease activity"/>
    <property type="evidence" value="ECO:0007669"/>
    <property type="project" value="UniProtKB-KW"/>
</dbReference>
<feature type="domain" description="Terminase large subunit-like endonuclease" evidence="2">
    <location>
        <begin position="259"/>
        <end position="538"/>
    </location>
</feature>
<protein>
    <submittedName>
        <fullName evidence="3">Terminase TerL endonuclease subunit</fullName>
    </submittedName>
</protein>
<comment type="caution">
    <text evidence="3">The sequence shown here is derived from an EMBL/GenBank/DDBJ whole genome shotgun (WGS) entry which is preliminary data.</text>
</comment>
<name>A0AAW9SF15_9BACT</name>
<keyword evidence="3" id="KW-0255">Endonuclease</keyword>
<accession>A0AAW9SF15</accession>
<dbReference type="Pfam" id="PF20441">
    <property type="entry name" value="TerL_nuclease"/>
    <property type="match status" value="1"/>
</dbReference>